<dbReference type="RefSeq" id="WP_025070307.1">
    <property type="nucleotide sequence ID" value="NZ_FUXK01000002.1"/>
</dbReference>
<dbReference type="STRING" id="28136.SAMN02745202_00236"/>
<evidence type="ECO:0000313" key="2">
    <source>
        <dbReference type="EMBL" id="SJZ47585.1"/>
    </source>
</evidence>
<dbReference type="Gene3D" id="3.10.450.410">
    <property type="match status" value="1"/>
</dbReference>
<name>A0A1T4KYQ0_9BACT</name>
<reference evidence="2 3" key="1">
    <citation type="submission" date="2017-02" db="EMBL/GenBank/DDBJ databases">
        <authorList>
            <person name="Peterson S.W."/>
        </authorList>
    </citation>
    <scope>NUCLEOTIDE SEQUENCE [LARGE SCALE GENOMIC DNA]</scope>
    <source>
        <strain evidence="2 3">ATCC 43324</strain>
    </source>
</reference>
<protein>
    <recommendedName>
        <fullName evidence="4">DUF4348 domain-containing protein</fullName>
    </recommendedName>
</protein>
<evidence type="ECO:0008006" key="4">
    <source>
        <dbReference type="Google" id="ProtNLM"/>
    </source>
</evidence>
<keyword evidence="1" id="KW-0732">Signal</keyword>
<evidence type="ECO:0000313" key="3">
    <source>
        <dbReference type="Proteomes" id="UP000190065"/>
    </source>
</evidence>
<dbReference type="InterPro" id="IPR025590">
    <property type="entry name" value="DUF4348"/>
</dbReference>
<sequence>MRKGLLYGSGLLILLSILFSTGACTDKKPIKDDSVAVDTGNVDSTSADTLETLLSEQPMPKAADELFDDFFFNFAANRKLQRKRILFPLPVYENGKVVRTIAKDKWKIDNFFMRQDFYTLIFDNAKQMKVVKDTTINHVVVEKIYLTNNSVKQYLFNRIHGEWMLTSLNVHPIRQNSNASFLHFYQRFATDSAFQARSVHDPLYFVGPDPDNDFSNTSGTLLPEQWPSFAPELPHALIYNIIYGQKYTESNQKIFVIRGIANGLETELTFKKIGKEWKLMKLSM</sequence>
<dbReference type="Pfam" id="PF14254">
    <property type="entry name" value="DUF4348"/>
    <property type="match status" value="1"/>
</dbReference>
<gene>
    <name evidence="2" type="ORF">SAMN02745202_00236</name>
</gene>
<feature type="chain" id="PRO_5010556931" description="DUF4348 domain-containing protein" evidence="1">
    <location>
        <begin position="24"/>
        <end position="284"/>
    </location>
</feature>
<dbReference type="AlphaFoldDB" id="A0A1T4KYQ0"/>
<evidence type="ECO:0000256" key="1">
    <source>
        <dbReference type="SAM" id="SignalP"/>
    </source>
</evidence>
<organism evidence="2 3">
    <name type="scientific">Segatella oulorum</name>
    <dbReference type="NCBI Taxonomy" id="28136"/>
    <lineage>
        <taxon>Bacteria</taxon>
        <taxon>Pseudomonadati</taxon>
        <taxon>Bacteroidota</taxon>
        <taxon>Bacteroidia</taxon>
        <taxon>Bacteroidales</taxon>
        <taxon>Prevotellaceae</taxon>
        <taxon>Segatella</taxon>
    </lineage>
</organism>
<feature type="signal peptide" evidence="1">
    <location>
        <begin position="1"/>
        <end position="23"/>
    </location>
</feature>
<proteinExistence type="predicted"/>
<dbReference type="PROSITE" id="PS51257">
    <property type="entry name" value="PROKAR_LIPOPROTEIN"/>
    <property type="match status" value="1"/>
</dbReference>
<dbReference type="Proteomes" id="UP000190065">
    <property type="component" value="Unassembled WGS sequence"/>
</dbReference>
<dbReference type="EMBL" id="FUXK01000002">
    <property type="protein sequence ID" value="SJZ47585.1"/>
    <property type="molecule type" value="Genomic_DNA"/>
</dbReference>
<accession>A0A1T4KYQ0</accession>